<keyword evidence="6 7" id="KW-0326">Glycosidase</keyword>
<dbReference type="Pfam" id="PF21365">
    <property type="entry name" value="Glyco_hydro_31_3rd"/>
    <property type="match status" value="1"/>
</dbReference>
<name>A0A8J8T8A1_HALGN</name>
<sequence length="928" mass="107704">MDPNRFRLSDHDFGASVDPQSLGKQWDLSKVSIILDDRVVIDSVSDDGEENYEYTVTFEPFRIQQKVNGQVTMVLNKKDTLMFEDYQTFYQEKPTQLYINGTWQTLTNLTDDILASDCFFPLLQSLPFTTLERHFGPHFLGTGTFPQSKNPQTWVSDYIKTLKLEQQSNYARTSFMFGIYMAHEHLYGLPERANKITLNVTSGWQEPYRLYSVDKFPHNEWDNTGLYSGVPYVTGHSVERPDASVMVMTAAETWVDIVDYSPPGKGPGRLLNFITEGGQLELFMLAAHSPKRIHKRLAMVTGFMRLPPLFSLGFHYSRWEKTSARKIMEYNDKFEENGFPLDVLWMDIAHTLDNQYFTFHPSEFNPRDLEELRNIINISDRRLVAITDPHIKKSQNYHVYNTGLELESHADPDNVPRNSIFVKDQMLRTFSGNCWSGNSVWIDFLNQRAQNFWALQYRYDLFKGTDRLFHIWIDMNEPSVFSGPEGTLPKTARHVLDDSGASIVMHRDVHNAYGLLMSKATYQGVLEREEEVEQRQRPFVLTRSAFFGTQKYAAKWTGDNRSNKDEVDNSISMLLSLGIAGIPFVGADIPGFYGNASDEVMVMFYQLGGWYPFMRAHSHVESTHREPYLQSELVKRTIKDTVYLRYELMHYIYTTFYEASVTGIPIMRSMWLEFPSDPEVIEMSDQFMFGGAILVSAKINGALFSNNRYFFPVSEDDDGKWWSIDVYLPSTQHGIQKNICWYYYANKLRGTQNLPENNFLKNILLQNNEYGVYVKGGSILPIKLHGNAQSILRTALAPIRLDIYLDYDRSYAEGVLYMDDGESFKYETNKEQSHIRYKYQNGNITCESLYTDDRYYPRATDIFIVEINVYGLEKTPYRVLTPSRKRAFRDFEYSKLKQTLTIKGFRLPLESLKAIRSKPRRIAEVQFE</sequence>
<dbReference type="Pfam" id="PF01055">
    <property type="entry name" value="Glyco_hydro_31_2nd"/>
    <property type="match status" value="1"/>
</dbReference>
<accession>A0A8J8T8A1</accession>
<evidence type="ECO:0000259" key="8">
    <source>
        <dbReference type="Pfam" id="PF01055"/>
    </source>
</evidence>
<comment type="pathway">
    <text evidence="1">Glycan metabolism.</text>
</comment>
<evidence type="ECO:0000259" key="9">
    <source>
        <dbReference type="Pfam" id="PF13802"/>
    </source>
</evidence>
<keyword evidence="4 7" id="KW-0378">Hydrolase</keyword>
<dbReference type="EMBL" id="RRYP01001394">
    <property type="protein sequence ID" value="TNV86014.1"/>
    <property type="molecule type" value="Genomic_DNA"/>
</dbReference>
<dbReference type="PANTHER" id="PTHR22762">
    <property type="entry name" value="ALPHA-GLUCOSIDASE"/>
    <property type="match status" value="1"/>
</dbReference>
<dbReference type="Gene3D" id="3.20.20.80">
    <property type="entry name" value="Glycosidases"/>
    <property type="match status" value="1"/>
</dbReference>
<feature type="domain" description="Glycosyl hydrolase family 31 C-terminal" evidence="10">
    <location>
        <begin position="663"/>
        <end position="780"/>
    </location>
</feature>
<dbReference type="OrthoDB" id="440381at2759"/>
<comment type="caution">
    <text evidence="11">The sequence shown here is derived from an EMBL/GenBank/DDBJ whole genome shotgun (WGS) entry which is preliminary data.</text>
</comment>
<dbReference type="InterPro" id="IPR017853">
    <property type="entry name" value="GH"/>
</dbReference>
<evidence type="ECO:0008006" key="13">
    <source>
        <dbReference type="Google" id="ProtNLM"/>
    </source>
</evidence>
<feature type="domain" description="Glycoside hydrolase family 31 TIM barrel" evidence="8">
    <location>
        <begin position="305"/>
        <end position="654"/>
    </location>
</feature>
<dbReference type="InterPro" id="IPR025887">
    <property type="entry name" value="Glyco_hydro_31_N_dom"/>
</dbReference>
<dbReference type="InterPro" id="IPR048395">
    <property type="entry name" value="Glyco_hydro_31_C"/>
</dbReference>
<evidence type="ECO:0000313" key="12">
    <source>
        <dbReference type="Proteomes" id="UP000785679"/>
    </source>
</evidence>
<dbReference type="InterPro" id="IPR000322">
    <property type="entry name" value="Glyco_hydro_31_TIM"/>
</dbReference>
<proteinExistence type="inferred from homology"/>
<evidence type="ECO:0000259" key="10">
    <source>
        <dbReference type="Pfam" id="PF21365"/>
    </source>
</evidence>
<dbReference type="Pfam" id="PF13802">
    <property type="entry name" value="Gal_mutarotas_2"/>
    <property type="match status" value="1"/>
</dbReference>
<dbReference type="PANTHER" id="PTHR22762:SF54">
    <property type="entry name" value="BCDNA.GH04962"/>
    <property type="match status" value="1"/>
</dbReference>
<keyword evidence="12" id="KW-1185">Reference proteome</keyword>
<evidence type="ECO:0000256" key="3">
    <source>
        <dbReference type="ARBA" id="ARBA00022729"/>
    </source>
</evidence>
<comment type="similarity">
    <text evidence="2 7">Belongs to the glycosyl hydrolase 31 family.</text>
</comment>
<dbReference type="GO" id="GO:0090599">
    <property type="term" value="F:alpha-glucosidase activity"/>
    <property type="evidence" value="ECO:0007669"/>
    <property type="project" value="TreeGrafter"/>
</dbReference>
<dbReference type="Proteomes" id="UP000785679">
    <property type="component" value="Unassembled WGS sequence"/>
</dbReference>
<feature type="domain" description="Glycoside hydrolase family 31 N-terminal" evidence="9">
    <location>
        <begin position="49"/>
        <end position="256"/>
    </location>
</feature>
<evidence type="ECO:0000256" key="2">
    <source>
        <dbReference type="ARBA" id="ARBA00007806"/>
    </source>
</evidence>
<keyword evidence="3" id="KW-0732">Signal</keyword>
<evidence type="ECO:0000256" key="7">
    <source>
        <dbReference type="RuleBase" id="RU361185"/>
    </source>
</evidence>
<dbReference type="Gene3D" id="2.60.40.1760">
    <property type="entry name" value="glycosyl hydrolase (family 31)"/>
    <property type="match status" value="1"/>
</dbReference>
<evidence type="ECO:0000256" key="1">
    <source>
        <dbReference type="ARBA" id="ARBA00004881"/>
    </source>
</evidence>
<dbReference type="InterPro" id="IPR013780">
    <property type="entry name" value="Glyco_hydro_b"/>
</dbReference>
<organism evidence="11 12">
    <name type="scientific">Halteria grandinella</name>
    <dbReference type="NCBI Taxonomy" id="5974"/>
    <lineage>
        <taxon>Eukaryota</taxon>
        <taxon>Sar</taxon>
        <taxon>Alveolata</taxon>
        <taxon>Ciliophora</taxon>
        <taxon>Intramacronucleata</taxon>
        <taxon>Spirotrichea</taxon>
        <taxon>Stichotrichia</taxon>
        <taxon>Sporadotrichida</taxon>
        <taxon>Halteriidae</taxon>
        <taxon>Halteria</taxon>
    </lineage>
</organism>
<evidence type="ECO:0000313" key="11">
    <source>
        <dbReference type="EMBL" id="TNV86014.1"/>
    </source>
</evidence>
<protein>
    <recommendedName>
        <fullName evidence="13">Glycoside hydrolase family 31 N-terminal domain-containing protein</fullName>
    </recommendedName>
</protein>
<dbReference type="GO" id="GO:0006491">
    <property type="term" value="P:N-glycan processing"/>
    <property type="evidence" value="ECO:0007669"/>
    <property type="project" value="TreeGrafter"/>
</dbReference>
<gene>
    <name evidence="11" type="ORF">FGO68_gene14970</name>
</gene>
<evidence type="ECO:0000256" key="4">
    <source>
        <dbReference type="ARBA" id="ARBA00022801"/>
    </source>
</evidence>
<dbReference type="SUPFAM" id="SSF51011">
    <property type="entry name" value="Glycosyl hydrolase domain"/>
    <property type="match status" value="1"/>
</dbReference>
<dbReference type="Gene3D" id="2.60.40.1180">
    <property type="entry name" value="Golgi alpha-mannosidase II"/>
    <property type="match status" value="2"/>
</dbReference>
<dbReference type="SUPFAM" id="SSF51445">
    <property type="entry name" value="(Trans)glycosidases"/>
    <property type="match status" value="1"/>
</dbReference>
<evidence type="ECO:0000256" key="5">
    <source>
        <dbReference type="ARBA" id="ARBA00023180"/>
    </source>
</evidence>
<keyword evidence="5" id="KW-0325">Glycoprotein</keyword>
<dbReference type="GO" id="GO:0005975">
    <property type="term" value="P:carbohydrate metabolic process"/>
    <property type="evidence" value="ECO:0007669"/>
    <property type="project" value="InterPro"/>
</dbReference>
<evidence type="ECO:0000256" key="6">
    <source>
        <dbReference type="ARBA" id="ARBA00023295"/>
    </source>
</evidence>
<dbReference type="AlphaFoldDB" id="A0A8J8T8A1"/>
<reference evidence="11" key="1">
    <citation type="submission" date="2019-06" db="EMBL/GenBank/DDBJ databases">
        <authorList>
            <person name="Zheng W."/>
        </authorList>
    </citation>
    <scope>NUCLEOTIDE SEQUENCE</scope>
    <source>
        <strain evidence="11">QDHG01</strain>
    </source>
</reference>
<dbReference type="CDD" id="cd14752">
    <property type="entry name" value="GH31_N"/>
    <property type="match status" value="1"/>
</dbReference>